<protein>
    <submittedName>
        <fullName evidence="1">Uncharacterized protein</fullName>
    </submittedName>
</protein>
<gene>
    <name evidence="1" type="ORF">UV73_C0003G0206</name>
</gene>
<evidence type="ECO:0000313" key="2">
    <source>
        <dbReference type="Proteomes" id="UP000034894"/>
    </source>
</evidence>
<dbReference type="EMBL" id="LCFP01000003">
    <property type="protein sequence ID" value="KKS98264.1"/>
    <property type="molecule type" value="Genomic_DNA"/>
</dbReference>
<organism evidence="1 2">
    <name type="scientific">Candidatus Gottesmanbacteria bacterium GW2011_GWA2_43_14</name>
    <dbReference type="NCBI Taxonomy" id="1618443"/>
    <lineage>
        <taxon>Bacteria</taxon>
        <taxon>Candidatus Gottesmaniibacteriota</taxon>
    </lineage>
</organism>
<dbReference type="AlphaFoldDB" id="A0A0G1DKT4"/>
<comment type="caution">
    <text evidence="1">The sequence shown here is derived from an EMBL/GenBank/DDBJ whole genome shotgun (WGS) entry which is preliminary data.</text>
</comment>
<dbReference type="STRING" id="1618443.UV73_C0003G0206"/>
<dbReference type="Proteomes" id="UP000034894">
    <property type="component" value="Unassembled WGS sequence"/>
</dbReference>
<proteinExistence type="predicted"/>
<name>A0A0G1DKT4_9BACT</name>
<dbReference type="Pfam" id="PF14350">
    <property type="entry name" value="Beta_protein"/>
    <property type="match status" value="1"/>
</dbReference>
<reference evidence="1 2" key="1">
    <citation type="journal article" date="2015" name="Nature">
        <title>rRNA introns, odd ribosomes, and small enigmatic genomes across a large radiation of phyla.</title>
        <authorList>
            <person name="Brown C.T."/>
            <person name="Hug L.A."/>
            <person name="Thomas B.C."/>
            <person name="Sharon I."/>
            <person name="Castelle C.J."/>
            <person name="Singh A."/>
            <person name="Wilkins M.J."/>
            <person name="Williams K.H."/>
            <person name="Banfield J.F."/>
        </authorList>
    </citation>
    <scope>NUCLEOTIDE SEQUENCE [LARGE SCALE GENOMIC DNA]</scope>
</reference>
<sequence length="367" mass="41589">MFDYKHYISVLRWKAAEREALGNLSDENKKSLTPLIELIMPQTTKYKIKEGGVERVKTPAELLDESIAKMNEKIPQIPEEILKYWGETPAFIDFSKVDFSIRSSGLQQILSLGLKLKLNLIPAVSLSSDDDVKLIVATHAKEYKLGLCLRLFRSDFTTALKSSIEEFLSKYNLSEAEVDLVLDFQITDSKCLDIEDFITQIPNISKWRTFTTISGTFPKDLMDFTPDMHFIDRADWNCWLSQINSGKLSRKPSFGDYTIQHPIYSEPAPGSNPSASIRYTLKDKWMLMRGQGLRSINSAGHAQYPALAHLLLEREEFFGKDFSEGDAYVEKIGSDISTKETGNPRTWLRAGINHHMACTISQLASLS</sequence>
<evidence type="ECO:0000313" key="1">
    <source>
        <dbReference type="EMBL" id="KKS98264.1"/>
    </source>
</evidence>
<accession>A0A0G1DKT4</accession>
<dbReference type="InterPro" id="IPR025683">
    <property type="entry name" value="Protein_beta"/>
</dbReference>